<proteinExistence type="inferred from homology"/>
<sequence>MSSSMTVPVTLAISDTVPFSSIAFRIFLWAAVSNISVHVIALLVAFHNLKLHKTFRICVPLLILVMGVLNTVTVMLVSSLVIAGVYKATGISFNEVHAIVMGLLQTSLAFIFSVSRVLAML</sequence>
<name>A0A4S2LK89_OPIFE</name>
<feature type="transmembrane region" description="Helical" evidence="6">
    <location>
        <begin position="98"/>
        <end position="119"/>
    </location>
</feature>
<dbReference type="InterPro" id="IPR019334">
    <property type="entry name" value="TMEM170A/B/YPR153W-like"/>
</dbReference>
<organism evidence="7 8">
    <name type="scientific">Opisthorchis felineus</name>
    <dbReference type="NCBI Taxonomy" id="147828"/>
    <lineage>
        <taxon>Eukaryota</taxon>
        <taxon>Metazoa</taxon>
        <taxon>Spiralia</taxon>
        <taxon>Lophotrochozoa</taxon>
        <taxon>Platyhelminthes</taxon>
        <taxon>Trematoda</taxon>
        <taxon>Digenea</taxon>
        <taxon>Opisthorchiida</taxon>
        <taxon>Opisthorchiata</taxon>
        <taxon>Opisthorchiidae</taxon>
        <taxon>Opisthorchis</taxon>
    </lineage>
</organism>
<keyword evidence="3 6" id="KW-0812">Transmembrane</keyword>
<dbReference type="OrthoDB" id="13807at2759"/>
<dbReference type="AlphaFoldDB" id="A0A4S2LK89"/>
<feature type="transmembrane region" description="Helical" evidence="6">
    <location>
        <begin position="58"/>
        <end position="86"/>
    </location>
</feature>
<evidence type="ECO:0000256" key="3">
    <source>
        <dbReference type="ARBA" id="ARBA00022692"/>
    </source>
</evidence>
<reference evidence="7 8" key="1">
    <citation type="journal article" date="2019" name="BMC Genomics">
        <title>New insights from Opisthorchis felineus genome: update on genomics of the epidemiologically important liver flukes.</title>
        <authorList>
            <person name="Ershov N.I."/>
            <person name="Mordvinov V.A."/>
            <person name="Prokhortchouk E.B."/>
            <person name="Pakharukova M.Y."/>
            <person name="Gunbin K.V."/>
            <person name="Ustyantsev K."/>
            <person name="Genaev M.A."/>
            <person name="Blinov A.G."/>
            <person name="Mazur A."/>
            <person name="Boulygina E."/>
            <person name="Tsygankova S."/>
            <person name="Khrameeva E."/>
            <person name="Chekanov N."/>
            <person name="Fan G."/>
            <person name="Xiao A."/>
            <person name="Zhang H."/>
            <person name="Xu X."/>
            <person name="Yang H."/>
            <person name="Solovyev V."/>
            <person name="Lee S.M."/>
            <person name="Liu X."/>
            <person name="Afonnikov D.A."/>
            <person name="Skryabin K.G."/>
        </authorList>
    </citation>
    <scope>NUCLEOTIDE SEQUENCE [LARGE SCALE GENOMIC DNA]</scope>
    <source>
        <strain evidence="7">AK-0245</strain>
        <tissue evidence="7">Whole organism</tissue>
    </source>
</reference>
<comment type="similarity">
    <text evidence="2">Belongs to the TMEM170 family.</text>
</comment>
<dbReference type="GO" id="GO:0016020">
    <property type="term" value="C:membrane"/>
    <property type="evidence" value="ECO:0007669"/>
    <property type="project" value="UniProtKB-SubCell"/>
</dbReference>
<dbReference type="EMBL" id="SJOL01006909">
    <property type="protein sequence ID" value="TGZ64051.1"/>
    <property type="molecule type" value="Genomic_DNA"/>
</dbReference>
<evidence type="ECO:0000313" key="7">
    <source>
        <dbReference type="EMBL" id="TGZ64052.1"/>
    </source>
</evidence>
<dbReference type="Proteomes" id="UP000308267">
    <property type="component" value="Unassembled WGS sequence"/>
</dbReference>
<dbReference type="EMBL" id="SJOL01006909">
    <property type="protein sequence ID" value="TGZ64052.1"/>
    <property type="molecule type" value="Genomic_DNA"/>
</dbReference>
<gene>
    <name evidence="7" type="ORF">CRM22_006561</name>
</gene>
<accession>A0A4S2LK89</accession>
<feature type="transmembrane region" description="Helical" evidence="6">
    <location>
        <begin position="26"/>
        <end position="46"/>
    </location>
</feature>
<evidence type="ECO:0000256" key="4">
    <source>
        <dbReference type="ARBA" id="ARBA00022989"/>
    </source>
</evidence>
<evidence type="ECO:0000256" key="2">
    <source>
        <dbReference type="ARBA" id="ARBA00006325"/>
    </source>
</evidence>
<evidence type="ECO:0000256" key="5">
    <source>
        <dbReference type="ARBA" id="ARBA00023136"/>
    </source>
</evidence>
<keyword evidence="4 6" id="KW-1133">Transmembrane helix</keyword>
<evidence type="ECO:0000313" key="8">
    <source>
        <dbReference type="Proteomes" id="UP000308267"/>
    </source>
</evidence>
<dbReference type="Pfam" id="PF10190">
    <property type="entry name" value="Tmemb_170"/>
    <property type="match status" value="1"/>
</dbReference>
<comment type="subcellular location">
    <subcellularLocation>
        <location evidence="1">Membrane</location>
        <topology evidence="1">Multi-pass membrane protein</topology>
    </subcellularLocation>
</comment>
<evidence type="ECO:0000256" key="1">
    <source>
        <dbReference type="ARBA" id="ARBA00004141"/>
    </source>
</evidence>
<keyword evidence="8" id="KW-1185">Reference proteome</keyword>
<comment type="caution">
    <text evidence="7">The sequence shown here is derived from an EMBL/GenBank/DDBJ whole genome shotgun (WGS) entry which is preliminary data.</text>
</comment>
<evidence type="ECO:0000256" key="6">
    <source>
        <dbReference type="SAM" id="Phobius"/>
    </source>
</evidence>
<protein>
    <submittedName>
        <fullName evidence="7">Uncharacterized protein</fullName>
    </submittedName>
</protein>
<dbReference type="PANTHER" id="PTHR22779">
    <property type="entry name" value="SD17342P"/>
    <property type="match status" value="1"/>
</dbReference>
<dbReference type="EMBL" id="SJOL01006909">
    <property type="protein sequence ID" value="TGZ64053.1"/>
    <property type="molecule type" value="Genomic_DNA"/>
</dbReference>
<keyword evidence="5 6" id="KW-0472">Membrane</keyword>
<dbReference type="PANTHER" id="PTHR22779:SF6">
    <property type="entry name" value="SD17342P"/>
    <property type="match status" value="1"/>
</dbReference>